<dbReference type="InterPro" id="IPR035966">
    <property type="entry name" value="PKF_sf"/>
</dbReference>
<dbReference type="EC" id="2.7.1.90" evidence="8"/>
<dbReference type="PANTHER" id="PTHR43650:SF1">
    <property type="entry name" value="PYROPHOSPHATE--FRUCTOSE 6-PHOSPHATE 1-PHOSPHOTRANSFERASE SUBUNIT BETA 2"/>
    <property type="match status" value="1"/>
</dbReference>
<keyword evidence="3" id="KW-0479">Metal-binding</keyword>
<evidence type="ECO:0000256" key="2">
    <source>
        <dbReference type="ARBA" id="ARBA00022679"/>
    </source>
</evidence>
<keyword evidence="1" id="KW-0963">Cytoplasm</keyword>
<dbReference type="AlphaFoldDB" id="A0ABD1HLT9"/>
<protein>
    <submittedName>
        <fullName evidence="8">Diphosphate--fructose-6-phosphate 1-phosphotransferase</fullName>
        <ecNumber evidence="8">2.7.1.90</ecNumber>
    </submittedName>
</protein>
<dbReference type="SUPFAM" id="SSF53784">
    <property type="entry name" value="Phosphofructokinase"/>
    <property type="match status" value="1"/>
</dbReference>
<evidence type="ECO:0000313" key="9">
    <source>
        <dbReference type="Proteomes" id="UP001567538"/>
    </source>
</evidence>
<evidence type="ECO:0000256" key="6">
    <source>
        <dbReference type="ARBA" id="ARBA00023152"/>
    </source>
</evidence>
<dbReference type="Proteomes" id="UP001567538">
    <property type="component" value="Unassembled WGS sequence"/>
</dbReference>
<dbReference type="EMBL" id="JBEAFC010000005">
    <property type="protein sequence ID" value="KAL1557127.1"/>
    <property type="molecule type" value="Genomic_DNA"/>
</dbReference>
<evidence type="ECO:0000256" key="4">
    <source>
        <dbReference type="ARBA" id="ARBA00022777"/>
    </source>
</evidence>
<evidence type="ECO:0000256" key="3">
    <source>
        <dbReference type="ARBA" id="ARBA00022723"/>
    </source>
</evidence>
<evidence type="ECO:0000256" key="1">
    <source>
        <dbReference type="ARBA" id="ARBA00022490"/>
    </source>
</evidence>
<dbReference type="GO" id="GO:0046872">
    <property type="term" value="F:metal ion binding"/>
    <property type="evidence" value="ECO:0007669"/>
    <property type="project" value="UniProtKB-KW"/>
</dbReference>
<comment type="caution">
    <text evidence="8">The sequence shown here is derived from an EMBL/GenBank/DDBJ whole genome shotgun (WGS) entry which is preliminary data.</text>
</comment>
<organism evidence="8 9">
    <name type="scientific">Salvia divinorum</name>
    <name type="common">Maria pastora</name>
    <name type="synonym">Diviner's sage</name>
    <dbReference type="NCBI Taxonomy" id="28513"/>
    <lineage>
        <taxon>Eukaryota</taxon>
        <taxon>Viridiplantae</taxon>
        <taxon>Streptophyta</taxon>
        <taxon>Embryophyta</taxon>
        <taxon>Tracheophyta</taxon>
        <taxon>Spermatophyta</taxon>
        <taxon>Magnoliopsida</taxon>
        <taxon>eudicotyledons</taxon>
        <taxon>Gunneridae</taxon>
        <taxon>Pentapetalae</taxon>
        <taxon>asterids</taxon>
        <taxon>lamiids</taxon>
        <taxon>Lamiales</taxon>
        <taxon>Lamiaceae</taxon>
        <taxon>Nepetoideae</taxon>
        <taxon>Mentheae</taxon>
        <taxon>Salviinae</taxon>
        <taxon>Salvia</taxon>
        <taxon>Salvia subgen. Calosphace</taxon>
    </lineage>
</organism>
<dbReference type="GO" id="GO:0006096">
    <property type="term" value="P:glycolytic process"/>
    <property type="evidence" value="ECO:0007669"/>
    <property type="project" value="UniProtKB-KW"/>
</dbReference>
<keyword evidence="4" id="KW-0418">Kinase</keyword>
<accession>A0ABD1HLT9</accession>
<evidence type="ECO:0000256" key="5">
    <source>
        <dbReference type="ARBA" id="ARBA00022842"/>
    </source>
</evidence>
<dbReference type="Pfam" id="PF00365">
    <property type="entry name" value="PFK"/>
    <property type="match status" value="1"/>
</dbReference>
<feature type="domain" description="Phosphofructokinase" evidence="7">
    <location>
        <begin position="31"/>
        <end position="200"/>
    </location>
</feature>
<gene>
    <name evidence="8" type="ORF">AAHA92_12652</name>
</gene>
<sequence>MISIDEIAKLFLNLFGQPSALFMPSNTLAAGVVLSGGQAPRGHNVICGLFDYLEERAQGSTLYGFRGGPAGIMNHKYIFLKVGFDMICSGRDKIETLEQFKKAEETLNKLDSDGLVVVGGDDSNTNACLLAENFREKKRKTRVIRSPKTIDGDLKCKEVPTSFGFDTTCKIYSEMIGNVMVDARSTVKYYHFVKLIGRAASSRRSVQEDVQHSGSSTD</sequence>
<proteinExistence type="predicted"/>
<name>A0ABD1HLT9_SALDI</name>
<dbReference type="InterPro" id="IPR000023">
    <property type="entry name" value="Phosphofructokinase_dom"/>
</dbReference>
<keyword evidence="2 8" id="KW-0808">Transferase</keyword>
<dbReference type="GO" id="GO:0047334">
    <property type="term" value="F:diphosphate-fructose-6-phosphate 1-phosphotransferase activity"/>
    <property type="evidence" value="ECO:0007669"/>
    <property type="project" value="UniProtKB-EC"/>
</dbReference>
<dbReference type="PANTHER" id="PTHR43650">
    <property type="entry name" value="PYROPHOSPHATE--FRUCTOSE 6-PHOSPHATE 1-PHOSPHOTRANSFERASE"/>
    <property type="match status" value="1"/>
</dbReference>
<keyword evidence="6" id="KW-0324">Glycolysis</keyword>
<evidence type="ECO:0000259" key="7">
    <source>
        <dbReference type="Pfam" id="PF00365"/>
    </source>
</evidence>
<keyword evidence="9" id="KW-1185">Reference proteome</keyword>
<dbReference type="Gene3D" id="3.40.50.450">
    <property type="match status" value="1"/>
</dbReference>
<evidence type="ECO:0000313" key="8">
    <source>
        <dbReference type="EMBL" id="KAL1557127.1"/>
    </source>
</evidence>
<reference evidence="8 9" key="1">
    <citation type="submission" date="2024-06" db="EMBL/GenBank/DDBJ databases">
        <title>A chromosome level genome sequence of Diviner's sage (Salvia divinorum).</title>
        <authorList>
            <person name="Ford S.A."/>
            <person name="Ro D.-K."/>
            <person name="Ness R.W."/>
            <person name="Phillips M.A."/>
        </authorList>
    </citation>
    <scope>NUCLEOTIDE SEQUENCE [LARGE SCALE GENOMIC DNA]</scope>
    <source>
        <strain evidence="8">SAF-2024a</strain>
        <tissue evidence="8">Leaf</tissue>
    </source>
</reference>
<keyword evidence="5" id="KW-0460">Magnesium</keyword>